<comment type="caution">
    <text evidence="1">The sequence shown here is derived from an EMBL/GenBank/DDBJ whole genome shotgun (WGS) entry which is preliminary data.</text>
</comment>
<evidence type="ECO:0000313" key="2">
    <source>
        <dbReference type="Proteomes" id="UP001597260"/>
    </source>
</evidence>
<dbReference type="SUPFAM" id="SSF141130">
    <property type="entry name" value="Acetamidase/Formamidase-like"/>
    <property type="match status" value="1"/>
</dbReference>
<dbReference type="EMBL" id="JBHTMP010000006">
    <property type="protein sequence ID" value="MFD1320596.1"/>
    <property type="molecule type" value="Genomic_DNA"/>
</dbReference>
<dbReference type="InterPro" id="IPR004304">
    <property type="entry name" value="FmdA_AmdA"/>
</dbReference>
<proteinExistence type="predicted"/>
<dbReference type="Gene3D" id="3.10.28.20">
    <property type="entry name" value="Acetamidase/Formamidase-like domains"/>
    <property type="match status" value="1"/>
</dbReference>
<gene>
    <name evidence="1" type="ORF">ACFQ4H_05765</name>
</gene>
<protein>
    <submittedName>
        <fullName evidence="1">Acetamidase/formamidase family protein</fullName>
    </submittedName>
</protein>
<dbReference type="PANTHER" id="PTHR31891">
    <property type="entry name" value="FORMAMIDASE C869.04-RELATED"/>
    <property type="match status" value="1"/>
</dbReference>
<evidence type="ECO:0000313" key="1">
    <source>
        <dbReference type="EMBL" id="MFD1320596.1"/>
    </source>
</evidence>
<dbReference type="Pfam" id="PF03069">
    <property type="entry name" value="FmdA_AmdA"/>
    <property type="match status" value="2"/>
</dbReference>
<dbReference type="PANTHER" id="PTHR31891:SF1">
    <property type="entry name" value="FORMAMIDASE C869.04-RELATED"/>
    <property type="match status" value="1"/>
</dbReference>
<reference evidence="2" key="1">
    <citation type="journal article" date="2019" name="Int. J. Syst. Evol. Microbiol.">
        <title>The Global Catalogue of Microorganisms (GCM) 10K type strain sequencing project: providing services to taxonomists for standard genome sequencing and annotation.</title>
        <authorList>
            <consortium name="The Broad Institute Genomics Platform"/>
            <consortium name="The Broad Institute Genome Sequencing Center for Infectious Disease"/>
            <person name="Wu L."/>
            <person name="Ma J."/>
        </authorList>
    </citation>
    <scope>NUCLEOTIDE SEQUENCE [LARGE SCALE GENOMIC DNA]</scope>
    <source>
        <strain evidence="2">JCM 31037</strain>
    </source>
</reference>
<dbReference type="Proteomes" id="UP001597260">
    <property type="component" value="Unassembled WGS sequence"/>
</dbReference>
<dbReference type="RefSeq" id="WP_377567746.1">
    <property type="nucleotide sequence ID" value="NZ_JBHTMP010000006.1"/>
</dbReference>
<sequence length="316" mass="33046">MRIHQLPVEVGRTATVGSFSGEQAPVLTVADGDEVVTGTLGLWAGRVRREHTLADILALRGQYAGGGPHTLTGPIAVDGARVGDALRVEIIRVRPGAHGYNLATPAGVSRGVLADRFPAGFLRHFDIDADRQVATSGALTIRTRPFPGFIAVAPQAPGPHGSVEPGPFGGNLDIAEMVAGTAIWLPVLREGGLLYVGDGHAAQGNGELNGTAIECDLDVLHLRVSLARSAWLRMPRVTTADEITTVGLGPTLEAAVQRATGDMADWLTTLGMTAEDAYVLCSVAGRMSVSQVVNRVVGVHLSVSRGELPGQGAQWR</sequence>
<name>A0ABW3Y8A4_9ACTN</name>
<accession>A0ABW3Y8A4</accession>
<keyword evidence="2" id="KW-1185">Reference proteome</keyword>
<organism evidence="1 2">
    <name type="scientific">Micromonospora sonneratiae</name>
    <dbReference type="NCBI Taxonomy" id="1184706"/>
    <lineage>
        <taxon>Bacteria</taxon>
        <taxon>Bacillati</taxon>
        <taxon>Actinomycetota</taxon>
        <taxon>Actinomycetes</taxon>
        <taxon>Micromonosporales</taxon>
        <taxon>Micromonosporaceae</taxon>
        <taxon>Micromonospora</taxon>
    </lineage>
</organism>
<dbReference type="Gene3D" id="2.60.120.580">
    <property type="entry name" value="Acetamidase/Formamidase-like domains"/>
    <property type="match status" value="1"/>
</dbReference>